<gene>
    <name evidence="1" type="ORF">CLV92_11510</name>
</gene>
<dbReference type="SUPFAM" id="SSF52540">
    <property type="entry name" value="P-loop containing nucleoside triphosphate hydrolases"/>
    <property type="match status" value="1"/>
</dbReference>
<dbReference type="InterPro" id="IPR027417">
    <property type="entry name" value="P-loop_NTPase"/>
</dbReference>
<protein>
    <submittedName>
        <fullName evidence="1">Adenylate kinase family enzyme</fullName>
    </submittedName>
</protein>
<evidence type="ECO:0000313" key="2">
    <source>
        <dbReference type="Proteomes" id="UP000239485"/>
    </source>
</evidence>
<dbReference type="PANTHER" id="PTHR37816:SF1">
    <property type="entry name" value="TOXIN"/>
    <property type="match status" value="1"/>
</dbReference>
<evidence type="ECO:0000313" key="1">
    <source>
        <dbReference type="EMBL" id="PPK92264.1"/>
    </source>
</evidence>
<proteinExistence type="predicted"/>
<keyword evidence="1" id="KW-0808">Transferase</keyword>
<dbReference type="Proteomes" id="UP000239485">
    <property type="component" value="Unassembled WGS sequence"/>
</dbReference>
<keyword evidence="2" id="KW-1185">Reference proteome</keyword>
<dbReference type="RefSeq" id="WP_104434999.1">
    <property type="nucleotide sequence ID" value="NZ_PTJD01000015.1"/>
</dbReference>
<dbReference type="EMBL" id="PTJD01000015">
    <property type="protein sequence ID" value="PPK92264.1"/>
    <property type="molecule type" value="Genomic_DNA"/>
</dbReference>
<dbReference type="GO" id="GO:0016301">
    <property type="term" value="F:kinase activity"/>
    <property type="evidence" value="ECO:0007669"/>
    <property type="project" value="UniProtKB-KW"/>
</dbReference>
<reference evidence="1 2" key="1">
    <citation type="submission" date="2018-02" db="EMBL/GenBank/DDBJ databases">
        <title>Genomic Encyclopedia of Archaeal and Bacterial Type Strains, Phase II (KMG-II): from individual species to whole genera.</title>
        <authorList>
            <person name="Goeker M."/>
        </authorList>
    </citation>
    <scope>NUCLEOTIDE SEQUENCE [LARGE SCALE GENOMIC DNA]</scope>
    <source>
        <strain evidence="1 2">DSM 22857</strain>
    </source>
</reference>
<keyword evidence="1" id="KW-0418">Kinase</keyword>
<dbReference type="AlphaFoldDB" id="A0A2S6IDG3"/>
<dbReference type="InterPro" id="IPR052922">
    <property type="entry name" value="Cytidylate_Kinase-2"/>
</dbReference>
<comment type="caution">
    <text evidence="1">The sequence shown here is derived from an EMBL/GenBank/DDBJ whole genome shotgun (WGS) entry which is preliminary data.</text>
</comment>
<name>A0A2S6IDG3_9ACTN</name>
<sequence>MPLSGPADPLPHRPRRVLVAGTSGSGKTSLAVRIAAALHVRHVEIDALFHGPAWTPRPSFERDVHHFSAGPAWVTEWQYGSVRAHLAERADLVVWLDLPRHRVMRQVVRRTLVRRLRRQQLWNGNIEPSLWTFFTDPDHIVRWAWLTHHKTATRVTHLLRQHPDLTVVRLRSHRDAEAWLSGPLHHSTRHSS</sequence>
<accession>A0A2S6IDG3</accession>
<dbReference type="OrthoDB" id="3199600at2"/>
<organism evidence="1 2">
    <name type="scientific">Kineococcus xinjiangensis</name>
    <dbReference type="NCBI Taxonomy" id="512762"/>
    <lineage>
        <taxon>Bacteria</taxon>
        <taxon>Bacillati</taxon>
        <taxon>Actinomycetota</taxon>
        <taxon>Actinomycetes</taxon>
        <taxon>Kineosporiales</taxon>
        <taxon>Kineosporiaceae</taxon>
        <taxon>Kineococcus</taxon>
    </lineage>
</organism>
<dbReference type="Gene3D" id="3.40.50.300">
    <property type="entry name" value="P-loop containing nucleotide triphosphate hydrolases"/>
    <property type="match status" value="1"/>
</dbReference>
<dbReference type="PANTHER" id="PTHR37816">
    <property type="entry name" value="YALI0E33011P"/>
    <property type="match status" value="1"/>
</dbReference>